<evidence type="ECO:0000313" key="2">
    <source>
        <dbReference type="Proteomes" id="UP001172457"/>
    </source>
</evidence>
<gene>
    <name evidence="1" type="ORF">OSB04_001705</name>
</gene>
<proteinExistence type="predicted"/>
<protein>
    <submittedName>
        <fullName evidence="1">Uncharacterized protein</fullName>
    </submittedName>
</protein>
<name>A0AA38TRU9_9ASTR</name>
<dbReference type="AlphaFoldDB" id="A0AA38TRU9"/>
<reference evidence="1" key="1">
    <citation type="submission" date="2023-03" db="EMBL/GenBank/DDBJ databases">
        <title>Chromosome-scale reference genome and RAD-based genetic map of yellow starthistle (Centaurea solstitialis) reveal putative structural variation and QTLs associated with invader traits.</title>
        <authorList>
            <person name="Reatini B."/>
            <person name="Cang F.A."/>
            <person name="Jiang Q."/>
            <person name="Mckibben M.T.W."/>
            <person name="Barker M.S."/>
            <person name="Rieseberg L.H."/>
            <person name="Dlugosch K.M."/>
        </authorList>
    </citation>
    <scope>NUCLEOTIDE SEQUENCE</scope>
    <source>
        <strain evidence="1">CAN-66</strain>
        <tissue evidence="1">Leaf</tissue>
    </source>
</reference>
<accession>A0AA38TRU9</accession>
<evidence type="ECO:0000313" key="1">
    <source>
        <dbReference type="EMBL" id="KAJ9565739.1"/>
    </source>
</evidence>
<keyword evidence="2" id="KW-1185">Reference proteome</keyword>
<comment type="caution">
    <text evidence="1">The sequence shown here is derived from an EMBL/GenBank/DDBJ whole genome shotgun (WGS) entry which is preliminary data.</text>
</comment>
<sequence>MAALKQQRTPVLFVVPGLADCAARHRVAFYDSDYAWDTLYSNSTYGYVFKLSSRAVAWSSKKQPVVTPSTRKSYFIYVALCVC</sequence>
<dbReference type="EMBL" id="JARYMX010000001">
    <property type="protein sequence ID" value="KAJ9565739.1"/>
    <property type="molecule type" value="Genomic_DNA"/>
</dbReference>
<dbReference type="Proteomes" id="UP001172457">
    <property type="component" value="Chromosome 1"/>
</dbReference>
<organism evidence="1 2">
    <name type="scientific">Centaurea solstitialis</name>
    <name type="common">yellow star-thistle</name>
    <dbReference type="NCBI Taxonomy" id="347529"/>
    <lineage>
        <taxon>Eukaryota</taxon>
        <taxon>Viridiplantae</taxon>
        <taxon>Streptophyta</taxon>
        <taxon>Embryophyta</taxon>
        <taxon>Tracheophyta</taxon>
        <taxon>Spermatophyta</taxon>
        <taxon>Magnoliopsida</taxon>
        <taxon>eudicotyledons</taxon>
        <taxon>Gunneridae</taxon>
        <taxon>Pentapetalae</taxon>
        <taxon>asterids</taxon>
        <taxon>campanulids</taxon>
        <taxon>Asterales</taxon>
        <taxon>Asteraceae</taxon>
        <taxon>Carduoideae</taxon>
        <taxon>Cardueae</taxon>
        <taxon>Centaureinae</taxon>
        <taxon>Centaurea</taxon>
    </lineage>
</organism>